<evidence type="ECO:0008006" key="9">
    <source>
        <dbReference type="Google" id="ProtNLM"/>
    </source>
</evidence>
<evidence type="ECO:0000256" key="4">
    <source>
        <dbReference type="ARBA" id="ARBA00022989"/>
    </source>
</evidence>
<dbReference type="eggNOG" id="COG2244">
    <property type="taxonomic scope" value="Bacteria"/>
</dbReference>
<keyword evidence="8" id="KW-1185">Reference proteome</keyword>
<evidence type="ECO:0000256" key="6">
    <source>
        <dbReference type="SAM" id="Phobius"/>
    </source>
</evidence>
<comment type="subcellular location">
    <subcellularLocation>
        <location evidence="1">Cell membrane</location>
        <topology evidence="1">Multi-pass membrane protein</topology>
    </subcellularLocation>
</comment>
<evidence type="ECO:0000256" key="1">
    <source>
        <dbReference type="ARBA" id="ARBA00004651"/>
    </source>
</evidence>
<dbReference type="PANTHER" id="PTHR30250:SF11">
    <property type="entry name" value="O-ANTIGEN TRANSPORTER-RELATED"/>
    <property type="match status" value="1"/>
</dbReference>
<organism evidence="7 8">
    <name type="scientific">Porphyromonas cangingivalis</name>
    <dbReference type="NCBI Taxonomy" id="36874"/>
    <lineage>
        <taxon>Bacteria</taxon>
        <taxon>Pseudomonadati</taxon>
        <taxon>Bacteroidota</taxon>
        <taxon>Bacteroidia</taxon>
        <taxon>Bacteroidales</taxon>
        <taxon>Porphyromonadaceae</taxon>
        <taxon>Porphyromonas</taxon>
    </lineage>
</organism>
<evidence type="ECO:0000256" key="3">
    <source>
        <dbReference type="ARBA" id="ARBA00022692"/>
    </source>
</evidence>
<feature type="transmembrane region" description="Helical" evidence="6">
    <location>
        <begin position="101"/>
        <end position="123"/>
    </location>
</feature>
<evidence type="ECO:0000313" key="8">
    <source>
        <dbReference type="Proteomes" id="UP000030125"/>
    </source>
</evidence>
<dbReference type="OrthoDB" id="9815702at2"/>
<dbReference type="InterPro" id="IPR050833">
    <property type="entry name" value="Poly_Biosynth_Transport"/>
</dbReference>
<accession>A0A0A2EST3</accession>
<dbReference type="GO" id="GO:0005886">
    <property type="term" value="C:plasma membrane"/>
    <property type="evidence" value="ECO:0007669"/>
    <property type="project" value="UniProtKB-SubCell"/>
</dbReference>
<reference evidence="7 8" key="1">
    <citation type="submission" date="2014-08" db="EMBL/GenBank/DDBJ databases">
        <title>Porphyromonas cangingivalis strain:COT-109_OH1386 Genome sequencing.</title>
        <authorList>
            <person name="Wallis C."/>
            <person name="Deusch O."/>
            <person name="O'Flynn C."/>
            <person name="Davis I."/>
            <person name="Jospin G."/>
            <person name="Darling A.E."/>
            <person name="Coil D.A."/>
            <person name="Alexiev A."/>
            <person name="Horsfall A."/>
            <person name="Kirkwood N."/>
            <person name="Harris S."/>
            <person name="Eisen J.A."/>
        </authorList>
    </citation>
    <scope>NUCLEOTIDE SEQUENCE [LARGE SCALE GENOMIC DNA]</scope>
    <source>
        <strain evidence="8">COT-109 OH1386</strain>
    </source>
</reference>
<name>A0A0A2EST3_PORCN</name>
<feature type="transmembrane region" description="Helical" evidence="6">
    <location>
        <begin position="58"/>
        <end position="80"/>
    </location>
</feature>
<proteinExistence type="predicted"/>
<feature type="transmembrane region" description="Helical" evidence="6">
    <location>
        <begin position="21"/>
        <end position="46"/>
    </location>
</feature>
<keyword evidence="4 6" id="KW-1133">Transmembrane helix</keyword>
<dbReference type="AlphaFoldDB" id="A0A0A2EST3"/>
<dbReference type="Proteomes" id="UP000030125">
    <property type="component" value="Unassembled WGS sequence"/>
</dbReference>
<dbReference type="EMBL" id="JQJD01000018">
    <property type="protein sequence ID" value="KGN81906.1"/>
    <property type="molecule type" value="Genomic_DNA"/>
</dbReference>
<sequence length="424" mass="48180">MGSGSNKTPRWRQLIQDNKLFLSNLSYIGVFQILVLVLPLISYPYLIRVIGADLYGRVAYAQAAVAFAIILINFGLNIMATKEVSVHRDEPALLDKIVTKVYSIKTAFFALSMLLYTLSIFYFETFATNRLLFLLSFGYCLPEWLLPIWYFQGIEKMKYMTLIDSISKIFFTVLIFFVITLPDHYLRIPVIQTGGTMIGACVGFLLLFKKEGRRLVRVKISEVIAFIKEAMPFFLSRVSAVTISQLSTLFVGKYLGYVEVAWLDLARKIVNLLMIPGVSINSAIYPRIAHSQSKKLARSGLWVQGGMGLLIYGLLFVFSPWVVRILGGMEMLPAIDTVRFYGLLILLYHINYYIGSPVMIPFGLSKAFNLSVIFSLIVFLAMYIGLYLTQSFSLDLFIAATLVTEMFILCYRAFYCHKHKVFKS</sequence>
<keyword evidence="5 6" id="KW-0472">Membrane</keyword>
<feature type="transmembrane region" description="Helical" evidence="6">
    <location>
        <begin position="394"/>
        <end position="414"/>
    </location>
</feature>
<dbReference type="PANTHER" id="PTHR30250">
    <property type="entry name" value="PST FAMILY PREDICTED COLANIC ACID TRANSPORTER"/>
    <property type="match status" value="1"/>
</dbReference>
<feature type="transmembrane region" description="Helical" evidence="6">
    <location>
        <begin position="300"/>
        <end position="318"/>
    </location>
</feature>
<protein>
    <recommendedName>
        <fullName evidence="9">Polysaccharide transporter, PST family</fullName>
    </recommendedName>
</protein>
<keyword evidence="3 6" id="KW-0812">Transmembrane</keyword>
<evidence type="ECO:0000313" key="7">
    <source>
        <dbReference type="EMBL" id="KGN81906.1"/>
    </source>
</evidence>
<feature type="transmembrane region" description="Helical" evidence="6">
    <location>
        <begin position="188"/>
        <end position="208"/>
    </location>
</feature>
<feature type="transmembrane region" description="Helical" evidence="6">
    <location>
        <begin position="129"/>
        <end position="150"/>
    </location>
</feature>
<comment type="caution">
    <text evidence="7">The sequence shown here is derived from an EMBL/GenBank/DDBJ whole genome shotgun (WGS) entry which is preliminary data.</text>
</comment>
<keyword evidence="2" id="KW-1003">Cell membrane</keyword>
<dbReference type="STRING" id="36874.HQ34_09680"/>
<evidence type="ECO:0000256" key="2">
    <source>
        <dbReference type="ARBA" id="ARBA00022475"/>
    </source>
</evidence>
<dbReference type="RefSeq" id="WP_036851064.1">
    <property type="nucleotide sequence ID" value="NZ_JQJD01000018.1"/>
</dbReference>
<feature type="transmembrane region" description="Helical" evidence="6">
    <location>
        <begin position="162"/>
        <end position="182"/>
    </location>
</feature>
<feature type="transmembrane region" description="Helical" evidence="6">
    <location>
        <begin position="338"/>
        <end position="355"/>
    </location>
</feature>
<dbReference type="Pfam" id="PF01943">
    <property type="entry name" value="Polysacc_synt"/>
    <property type="match status" value="1"/>
</dbReference>
<evidence type="ECO:0000256" key="5">
    <source>
        <dbReference type="ARBA" id="ARBA00023136"/>
    </source>
</evidence>
<gene>
    <name evidence="7" type="ORF">HQ35_03340</name>
</gene>
<dbReference type="InterPro" id="IPR002797">
    <property type="entry name" value="Polysacc_synth"/>
</dbReference>
<feature type="transmembrane region" description="Helical" evidence="6">
    <location>
        <begin position="367"/>
        <end position="388"/>
    </location>
</feature>